<keyword evidence="5 6" id="KW-0472">Membrane</keyword>
<comment type="subcellular location">
    <subcellularLocation>
        <location evidence="1">Membrane</location>
        <topology evidence="1">Multi-pass membrane protein</topology>
    </subcellularLocation>
</comment>
<dbReference type="EMBL" id="JABSTU010000005">
    <property type="protein sequence ID" value="KAH8032478.1"/>
    <property type="molecule type" value="Genomic_DNA"/>
</dbReference>
<dbReference type="InterPro" id="IPR018781">
    <property type="entry name" value="TPRA1/CAND2/CAND8"/>
</dbReference>
<evidence type="ECO:0000256" key="5">
    <source>
        <dbReference type="ARBA" id="ARBA00023136"/>
    </source>
</evidence>
<evidence type="ECO:0000256" key="2">
    <source>
        <dbReference type="ARBA" id="ARBA00010125"/>
    </source>
</evidence>
<proteinExistence type="inferred from homology"/>
<sequence>MPWCRVRTWDLSILVPNVLFLVFMALRFNRARLKLRATSSPIFYTFYILVSLPRGGSSSCTFAASKSHLFKGGKAVPMGLFQETHLHMGSDAEMKTAMKNCWLPRLFTDAQ</sequence>
<feature type="transmembrane region" description="Helical" evidence="6">
    <location>
        <begin position="6"/>
        <end position="26"/>
    </location>
</feature>
<gene>
    <name evidence="7" type="ORF">HPB51_025931</name>
</gene>
<dbReference type="PANTHER" id="PTHR15876">
    <property type="entry name" value="TRANSMEMBRANE PROTEIN ADIPOCYTE-ASSOCIATED 1"/>
    <property type="match status" value="1"/>
</dbReference>
<keyword evidence="3 6" id="KW-0812">Transmembrane</keyword>
<reference evidence="7" key="2">
    <citation type="submission" date="2021-09" db="EMBL/GenBank/DDBJ databases">
        <authorList>
            <person name="Jia N."/>
            <person name="Wang J."/>
            <person name="Shi W."/>
            <person name="Du L."/>
            <person name="Sun Y."/>
            <person name="Zhan W."/>
            <person name="Jiang J."/>
            <person name="Wang Q."/>
            <person name="Zhang B."/>
            <person name="Ji P."/>
            <person name="Sakyi L.B."/>
            <person name="Cui X."/>
            <person name="Yuan T."/>
            <person name="Jiang B."/>
            <person name="Yang W."/>
            <person name="Lam T.T.-Y."/>
            <person name="Chang Q."/>
            <person name="Ding S."/>
            <person name="Wang X."/>
            <person name="Zhu J."/>
            <person name="Ruan X."/>
            <person name="Zhao L."/>
            <person name="Wei J."/>
            <person name="Que T."/>
            <person name="Du C."/>
            <person name="Cheng J."/>
            <person name="Dai P."/>
            <person name="Han X."/>
            <person name="Huang E."/>
            <person name="Gao Y."/>
            <person name="Liu J."/>
            <person name="Shao H."/>
            <person name="Ye R."/>
            <person name="Li L."/>
            <person name="Wei W."/>
            <person name="Wang X."/>
            <person name="Wang C."/>
            <person name="Huo Q."/>
            <person name="Li W."/>
            <person name="Guo W."/>
            <person name="Chen H."/>
            <person name="Chen S."/>
            <person name="Zhou L."/>
            <person name="Zhou L."/>
            <person name="Ni X."/>
            <person name="Tian J."/>
            <person name="Zhou Y."/>
            <person name="Sheng Y."/>
            <person name="Liu T."/>
            <person name="Pan Y."/>
            <person name="Xia L."/>
            <person name="Li J."/>
            <person name="Zhao F."/>
            <person name="Cao W."/>
        </authorList>
    </citation>
    <scope>NUCLEOTIDE SEQUENCE</scope>
    <source>
        <strain evidence="7">Rmic-2018</strain>
        <tissue evidence="7">Larvae</tissue>
    </source>
</reference>
<evidence type="ECO:0000256" key="1">
    <source>
        <dbReference type="ARBA" id="ARBA00004141"/>
    </source>
</evidence>
<dbReference type="GO" id="GO:0005886">
    <property type="term" value="C:plasma membrane"/>
    <property type="evidence" value="ECO:0007669"/>
    <property type="project" value="TreeGrafter"/>
</dbReference>
<evidence type="ECO:0000256" key="3">
    <source>
        <dbReference type="ARBA" id="ARBA00022692"/>
    </source>
</evidence>
<dbReference type="Pfam" id="PF10160">
    <property type="entry name" value="Tmemb_40"/>
    <property type="match status" value="1"/>
</dbReference>
<keyword evidence="4 6" id="KW-1133">Transmembrane helix</keyword>
<evidence type="ECO:0000256" key="6">
    <source>
        <dbReference type="SAM" id="Phobius"/>
    </source>
</evidence>
<accession>A0A9J6EDK1</accession>
<dbReference type="PANTHER" id="PTHR15876:SF8">
    <property type="entry name" value="TRANSMEMBRANE PROTEIN ADIPOCYTE-ASSOCIATED 1"/>
    <property type="match status" value="1"/>
</dbReference>
<dbReference type="AlphaFoldDB" id="A0A9J6EDK1"/>
<evidence type="ECO:0000256" key="4">
    <source>
        <dbReference type="ARBA" id="ARBA00022989"/>
    </source>
</evidence>
<organism evidence="7 8">
    <name type="scientific">Rhipicephalus microplus</name>
    <name type="common">Cattle tick</name>
    <name type="synonym">Boophilus microplus</name>
    <dbReference type="NCBI Taxonomy" id="6941"/>
    <lineage>
        <taxon>Eukaryota</taxon>
        <taxon>Metazoa</taxon>
        <taxon>Ecdysozoa</taxon>
        <taxon>Arthropoda</taxon>
        <taxon>Chelicerata</taxon>
        <taxon>Arachnida</taxon>
        <taxon>Acari</taxon>
        <taxon>Parasitiformes</taxon>
        <taxon>Ixodida</taxon>
        <taxon>Ixodoidea</taxon>
        <taxon>Ixodidae</taxon>
        <taxon>Rhipicephalinae</taxon>
        <taxon>Rhipicephalus</taxon>
        <taxon>Boophilus</taxon>
    </lineage>
</organism>
<keyword evidence="8" id="KW-1185">Reference proteome</keyword>
<evidence type="ECO:0000313" key="7">
    <source>
        <dbReference type="EMBL" id="KAH8032478.1"/>
    </source>
</evidence>
<dbReference type="VEuPathDB" id="VectorBase:LOC119163329"/>
<dbReference type="GO" id="GO:0004930">
    <property type="term" value="F:G protein-coupled receptor activity"/>
    <property type="evidence" value="ECO:0007669"/>
    <property type="project" value="TreeGrafter"/>
</dbReference>
<dbReference type="Proteomes" id="UP000821866">
    <property type="component" value="Chromosome 3"/>
</dbReference>
<comment type="caution">
    <text evidence="7">The sequence shown here is derived from an EMBL/GenBank/DDBJ whole genome shotgun (WGS) entry which is preliminary data.</text>
</comment>
<protein>
    <submittedName>
        <fullName evidence="7">Uncharacterized protein</fullName>
    </submittedName>
</protein>
<name>A0A9J6EDK1_RHIMP</name>
<evidence type="ECO:0000313" key="8">
    <source>
        <dbReference type="Proteomes" id="UP000821866"/>
    </source>
</evidence>
<reference evidence="7" key="1">
    <citation type="journal article" date="2020" name="Cell">
        <title>Large-Scale Comparative Analyses of Tick Genomes Elucidate Their Genetic Diversity and Vector Capacities.</title>
        <authorList>
            <consortium name="Tick Genome and Microbiome Consortium (TIGMIC)"/>
            <person name="Jia N."/>
            <person name="Wang J."/>
            <person name="Shi W."/>
            <person name="Du L."/>
            <person name="Sun Y."/>
            <person name="Zhan W."/>
            <person name="Jiang J.F."/>
            <person name="Wang Q."/>
            <person name="Zhang B."/>
            <person name="Ji P."/>
            <person name="Bell-Sakyi L."/>
            <person name="Cui X.M."/>
            <person name="Yuan T.T."/>
            <person name="Jiang B.G."/>
            <person name="Yang W.F."/>
            <person name="Lam T.T."/>
            <person name="Chang Q.C."/>
            <person name="Ding S.J."/>
            <person name="Wang X.J."/>
            <person name="Zhu J.G."/>
            <person name="Ruan X.D."/>
            <person name="Zhao L."/>
            <person name="Wei J.T."/>
            <person name="Ye R.Z."/>
            <person name="Que T.C."/>
            <person name="Du C.H."/>
            <person name="Zhou Y.H."/>
            <person name="Cheng J.X."/>
            <person name="Dai P.F."/>
            <person name="Guo W.B."/>
            <person name="Han X.H."/>
            <person name="Huang E.J."/>
            <person name="Li L.F."/>
            <person name="Wei W."/>
            <person name="Gao Y.C."/>
            <person name="Liu J.Z."/>
            <person name="Shao H.Z."/>
            <person name="Wang X."/>
            <person name="Wang C.C."/>
            <person name="Yang T.C."/>
            <person name="Huo Q.B."/>
            <person name="Li W."/>
            <person name="Chen H.Y."/>
            <person name="Chen S.E."/>
            <person name="Zhou L.G."/>
            <person name="Ni X.B."/>
            <person name="Tian J.H."/>
            <person name="Sheng Y."/>
            <person name="Liu T."/>
            <person name="Pan Y.S."/>
            <person name="Xia L.Y."/>
            <person name="Li J."/>
            <person name="Zhao F."/>
            <person name="Cao W.C."/>
        </authorList>
    </citation>
    <scope>NUCLEOTIDE SEQUENCE</scope>
    <source>
        <strain evidence="7">Rmic-2018</strain>
    </source>
</reference>
<comment type="similarity">
    <text evidence="2">Belongs to the UPF0359 family.</text>
</comment>